<organism evidence="1 2">
    <name type="scientific">Dreissena polymorpha</name>
    <name type="common">Zebra mussel</name>
    <name type="synonym">Mytilus polymorpha</name>
    <dbReference type="NCBI Taxonomy" id="45954"/>
    <lineage>
        <taxon>Eukaryota</taxon>
        <taxon>Metazoa</taxon>
        <taxon>Spiralia</taxon>
        <taxon>Lophotrochozoa</taxon>
        <taxon>Mollusca</taxon>
        <taxon>Bivalvia</taxon>
        <taxon>Autobranchia</taxon>
        <taxon>Heteroconchia</taxon>
        <taxon>Euheterodonta</taxon>
        <taxon>Imparidentia</taxon>
        <taxon>Neoheterodontei</taxon>
        <taxon>Myida</taxon>
        <taxon>Dreissenoidea</taxon>
        <taxon>Dreissenidae</taxon>
        <taxon>Dreissena</taxon>
    </lineage>
</organism>
<dbReference type="Proteomes" id="UP000828390">
    <property type="component" value="Unassembled WGS sequence"/>
</dbReference>
<reference evidence="1" key="2">
    <citation type="submission" date="2020-11" db="EMBL/GenBank/DDBJ databases">
        <authorList>
            <person name="McCartney M.A."/>
            <person name="Auch B."/>
            <person name="Kono T."/>
            <person name="Mallez S."/>
            <person name="Becker A."/>
            <person name="Gohl D.M."/>
            <person name="Silverstein K.A.T."/>
            <person name="Koren S."/>
            <person name="Bechman K.B."/>
            <person name="Herman A."/>
            <person name="Abrahante J.E."/>
            <person name="Garbe J."/>
        </authorList>
    </citation>
    <scope>NUCLEOTIDE SEQUENCE</scope>
    <source>
        <strain evidence="1">Duluth1</strain>
        <tissue evidence="1">Whole animal</tissue>
    </source>
</reference>
<protein>
    <submittedName>
        <fullName evidence="1">Uncharacterized protein</fullName>
    </submittedName>
</protein>
<evidence type="ECO:0000313" key="2">
    <source>
        <dbReference type="Proteomes" id="UP000828390"/>
    </source>
</evidence>
<gene>
    <name evidence="1" type="ORF">DPMN_124211</name>
</gene>
<evidence type="ECO:0000313" key="1">
    <source>
        <dbReference type="EMBL" id="KAH3822433.1"/>
    </source>
</evidence>
<name>A0A9D4GV81_DREPO</name>
<comment type="caution">
    <text evidence="1">The sequence shown here is derived from an EMBL/GenBank/DDBJ whole genome shotgun (WGS) entry which is preliminary data.</text>
</comment>
<keyword evidence="2" id="KW-1185">Reference proteome</keyword>
<dbReference type="AlphaFoldDB" id="A0A9D4GV81"/>
<accession>A0A9D4GV81</accession>
<reference evidence="1" key="1">
    <citation type="journal article" date="2019" name="bioRxiv">
        <title>The Genome of the Zebra Mussel, Dreissena polymorpha: A Resource for Invasive Species Research.</title>
        <authorList>
            <person name="McCartney M.A."/>
            <person name="Auch B."/>
            <person name="Kono T."/>
            <person name="Mallez S."/>
            <person name="Zhang Y."/>
            <person name="Obille A."/>
            <person name="Becker A."/>
            <person name="Abrahante J.E."/>
            <person name="Garbe J."/>
            <person name="Badalamenti J.P."/>
            <person name="Herman A."/>
            <person name="Mangelson H."/>
            <person name="Liachko I."/>
            <person name="Sullivan S."/>
            <person name="Sone E.D."/>
            <person name="Koren S."/>
            <person name="Silverstein K.A.T."/>
            <person name="Beckman K.B."/>
            <person name="Gohl D.M."/>
        </authorList>
    </citation>
    <scope>NUCLEOTIDE SEQUENCE</scope>
    <source>
        <strain evidence="1">Duluth1</strain>
        <tissue evidence="1">Whole animal</tissue>
    </source>
</reference>
<sequence>MSFLFDLSSTPPLGRPCGYLSSCLVVAALWVTPYGDIILWCRPLMPNFSLSWMSTDSPVIPKLFLVVTSLSWKSRIHQKSSCTVQIN</sequence>
<dbReference type="EMBL" id="JAIWYP010000005">
    <property type="protein sequence ID" value="KAH3822433.1"/>
    <property type="molecule type" value="Genomic_DNA"/>
</dbReference>
<proteinExistence type="predicted"/>